<protein>
    <submittedName>
        <fullName evidence="8">RDD family protein</fullName>
    </submittedName>
</protein>
<evidence type="ECO:0000256" key="3">
    <source>
        <dbReference type="ARBA" id="ARBA00022692"/>
    </source>
</evidence>
<evidence type="ECO:0000313" key="8">
    <source>
        <dbReference type="EMBL" id="SJZ64403.1"/>
    </source>
</evidence>
<keyword evidence="5 6" id="KW-0472">Membrane</keyword>
<feature type="transmembrane region" description="Helical" evidence="6">
    <location>
        <begin position="113"/>
        <end position="131"/>
    </location>
</feature>
<dbReference type="PANTHER" id="PTHR36115">
    <property type="entry name" value="PROLINE-RICH ANTIGEN HOMOLOG-RELATED"/>
    <property type="match status" value="1"/>
</dbReference>
<evidence type="ECO:0000256" key="4">
    <source>
        <dbReference type="ARBA" id="ARBA00022989"/>
    </source>
</evidence>
<keyword evidence="4 6" id="KW-1133">Transmembrane helix</keyword>
<dbReference type="InterPro" id="IPR016795">
    <property type="entry name" value="UCP021697"/>
</dbReference>
<dbReference type="AlphaFoldDB" id="A0A1T4MBN3"/>
<feature type="domain" description="RDD" evidence="7">
    <location>
        <begin position="38"/>
        <end position="144"/>
    </location>
</feature>
<comment type="subcellular location">
    <subcellularLocation>
        <location evidence="1">Cell membrane</location>
        <topology evidence="1">Multi-pass membrane protein</topology>
    </subcellularLocation>
</comment>
<proteinExistence type="predicted"/>
<feature type="transmembrane region" description="Helical" evidence="6">
    <location>
        <begin position="44"/>
        <end position="62"/>
    </location>
</feature>
<dbReference type="OrthoDB" id="5187110at2"/>
<dbReference type="InterPro" id="IPR051791">
    <property type="entry name" value="Pra-immunoreactive"/>
</dbReference>
<evidence type="ECO:0000256" key="6">
    <source>
        <dbReference type="SAM" id="Phobius"/>
    </source>
</evidence>
<dbReference type="Proteomes" id="UP000190637">
    <property type="component" value="Unassembled WGS sequence"/>
</dbReference>
<evidence type="ECO:0000256" key="5">
    <source>
        <dbReference type="ARBA" id="ARBA00023136"/>
    </source>
</evidence>
<sequence>MEDKGARRGGAGTGAEDVDYLYRGNRLGLPEKGSGSIPGVGRRLVALILDWILALAIVRLLFDLDQADQANVTLLVFALLTVVLLTLFGSTVGKRIVGIRVAATGERSLPWPVAMLARTLLLCLVIPAVVYDRDQRGLHDRVAGTVSLRF</sequence>
<evidence type="ECO:0000259" key="7">
    <source>
        <dbReference type="Pfam" id="PF06271"/>
    </source>
</evidence>
<keyword evidence="2" id="KW-1003">Cell membrane</keyword>
<feature type="transmembrane region" description="Helical" evidence="6">
    <location>
        <begin position="74"/>
        <end position="93"/>
    </location>
</feature>
<dbReference type="EMBL" id="FUWS01000002">
    <property type="protein sequence ID" value="SJZ64403.1"/>
    <property type="molecule type" value="Genomic_DNA"/>
</dbReference>
<organism evidence="8 9">
    <name type="scientific">Marinactinospora thermotolerans DSM 45154</name>
    <dbReference type="NCBI Taxonomy" id="1122192"/>
    <lineage>
        <taxon>Bacteria</taxon>
        <taxon>Bacillati</taxon>
        <taxon>Actinomycetota</taxon>
        <taxon>Actinomycetes</taxon>
        <taxon>Streptosporangiales</taxon>
        <taxon>Nocardiopsidaceae</taxon>
        <taxon>Marinactinospora</taxon>
    </lineage>
</organism>
<evidence type="ECO:0000256" key="1">
    <source>
        <dbReference type="ARBA" id="ARBA00004651"/>
    </source>
</evidence>
<dbReference type="GO" id="GO:0005886">
    <property type="term" value="C:plasma membrane"/>
    <property type="evidence" value="ECO:0007669"/>
    <property type="project" value="UniProtKB-SubCell"/>
</dbReference>
<keyword evidence="3 6" id="KW-0812">Transmembrane</keyword>
<evidence type="ECO:0000313" key="9">
    <source>
        <dbReference type="Proteomes" id="UP000190637"/>
    </source>
</evidence>
<keyword evidence="9" id="KW-1185">Reference proteome</keyword>
<accession>A0A1T4MBN3</accession>
<dbReference type="PANTHER" id="PTHR36115:SF6">
    <property type="entry name" value="PROLINE-RICH ANTIGEN HOMOLOG"/>
    <property type="match status" value="1"/>
</dbReference>
<dbReference type="STRING" id="1122192.SAMN02745673_01038"/>
<name>A0A1T4MBN3_9ACTN</name>
<dbReference type="PIRSF" id="PIRSF021697">
    <property type="entry name" value="UCP021697"/>
    <property type="match status" value="1"/>
</dbReference>
<reference evidence="8 9" key="1">
    <citation type="submission" date="2017-02" db="EMBL/GenBank/DDBJ databases">
        <authorList>
            <person name="Peterson S.W."/>
        </authorList>
    </citation>
    <scope>NUCLEOTIDE SEQUENCE [LARGE SCALE GENOMIC DNA]</scope>
    <source>
        <strain evidence="8 9">DSM 45154</strain>
    </source>
</reference>
<evidence type="ECO:0000256" key="2">
    <source>
        <dbReference type="ARBA" id="ARBA00022475"/>
    </source>
</evidence>
<dbReference type="InterPro" id="IPR010432">
    <property type="entry name" value="RDD"/>
</dbReference>
<gene>
    <name evidence="8" type="ORF">SAMN02745673_01038</name>
</gene>
<dbReference type="RefSeq" id="WP_078760420.1">
    <property type="nucleotide sequence ID" value="NZ_FUWS01000002.1"/>
</dbReference>
<dbReference type="Pfam" id="PF06271">
    <property type="entry name" value="RDD"/>
    <property type="match status" value="1"/>
</dbReference>